<accession>A0AAW2TAU3</accession>
<protein>
    <recommendedName>
        <fullName evidence="3">Reverse transcriptase</fullName>
    </recommendedName>
</protein>
<comment type="caution">
    <text evidence="2">The sequence shown here is derived from an EMBL/GenBank/DDBJ whole genome shotgun (WGS) entry which is preliminary data.</text>
</comment>
<dbReference type="EMBL" id="JACGWN010000015">
    <property type="protein sequence ID" value="KAL0401894.1"/>
    <property type="molecule type" value="Genomic_DNA"/>
</dbReference>
<feature type="non-terminal residue" evidence="2">
    <location>
        <position position="1"/>
    </location>
</feature>
<proteinExistence type="predicted"/>
<evidence type="ECO:0008006" key="3">
    <source>
        <dbReference type="Google" id="ProtNLM"/>
    </source>
</evidence>
<keyword evidence="1" id="KW-0472">Membrane</keyword>
<gene>
    <name evidence="2" type="ORF">Slati_4219300</name>
</gene>
<reference evidence="2" key="1">
    <citation type="submission" date="2020-06" db="EMBL/GenBank/DDBJ databases">
        <authorList>
            <person name="Li T."/>
            <person name="Hu X."/>
            <person name="Zhang T."/>
            <person name="Song X."/>
            <person name="Zhang H."/>
            <person name="Dai N."/>
            <person name="Sheng W."/>
            <person name="Hou X."/>
            <person name="Wei L."/>
        </authorList>
    </citation>
    <scope>NUCLEOTIDE SEQUENCE</scope>
    <source>
        <strain evidence="2">KEN1</strain>
        <tissue evidence="2">Leaf</tissue>
    </source>
</reference>
<dbReference type="AlphaFoldDB" id="A0AAW2TAU3"/>
<name>A0AAW2TAU3_9LAMI</name>
<sequence length="73" mass="8312">KRQDKNGFVAVKLDISEAYDRLEQSFVGFTLAKLGFLDAFISVTMLYISSMRFSFLLNEEQFGSIQPQCGVHQ</sequence>
<evidence type="ECO:0000313" key="2">
    <source>
        <dbReference type="EMBL" id="KAL0401894.1"/>
    </source>
</evidence>
<evidence type="ECO:0000256" key="1">
    <source>
        <dbReference type="SAM" id="Phobius"/>
    </source>
</evidence>
<feature type="transmembrane region" description="Helical" evidence="1">
    <location>
        <begin position="26"/>
        <end position="48"/>
    </location>
</feature>
<feature type="non-terminal residue" evidence="2">
    <location>
        <position position="73"/>
    </location>
</feature>
<organism evidence="2">
    <name type="scientific">Sesamum latifolium</name>
    <dbReference type="NCBI Taxonomy" id="2727402"/>
    <lineage>
        <taxon>Eukaryota</taxon>
        <taxon>Viridiplantae</taxon>
        <taxon>Streptophyta</taxon>
        <taxon>Embryophyta</taxon>
        <taxon>Tracheophyta</taxon>
        <taxon>Spermatophyta</taxon>
        <taxon>Magnoliopsida</taxon>
        <taxon>eudicotyledons</taxon>
        <taxon>Gunneridae</taxon>
        <taxon>Pentapetalae</taxon>
        <taxon>asterids</taxon>
        <taxon>lamiids</taxon>
        <taxon>Lamiales</taxon>
        <taxon>Pedaliaceae</taxon>
        <taxon>Sesamum</taxon>
    </lineage>
</organism>
<keyword evidence="1" id="KW-0812">Transmembrane</keyword>
<reference evidence="2" key="2">
    <citation type="journal article" date="2024" name="Plant">
        <title>Genomic evolution and insights into agronomic trait innovations of Sesamum species.</title>
        <authorList>
            <person name="Miao H."/>
            <person name="Wang L."/>
            <person name="Qu L."/>
            <person name="Liu H."/>
            <person name="Sun Y."/>
            <person name="Le M."/>
            <person name="Wang Q."/>
            <person name="Wei S."/>
            <person name="Zheng Y."/>
            <person name="Lin W."/>
            <person name="Duan Y."/>
            <person name="Cao H."/>
            <person name="Xiong S."/>
            <person name="Wang X."/>
            <person name="Wei L."/>
            <person name="Li C."/>
            <person name="Ma Q."/>
            <person name="Ju M."/>
            <person name="Zhao R."/>
            <person name="Li G."/>
            <person name="Mu C."/>
            <person name="Tian Q."/>
            <person name="Mei H."/>
            <person name="Zhang T."/>
            <person name="Gao T."/>
            <person name="Zhang H."/>
        </authorList>
    </citation>
    <scope>NUCLEOTIDE SEQUENCE</scope>
    <source>
        <strain evidence="2">KEN1</strain>
    </source>
</reference>
<keyword evidence="1" id="KW-1133">Transmembrane helix</keyword>